<dbReference type="EMBL" id="CP063356">
    <property type="protein sequence ID" value="QOY38065.1"/>
    <property type="molecule type" value="Genomic_DNA"/>
</dbReference>
<evidence type="ECO:0000256" key="1">
    <source>
        <dbReference type="SAM" id="Phobius"/>
    </source>
</evidence>
<organism evidence="2">
    <name type="scientific">Anaerobacillus isosaccharinicus</name>
    <dbReference type="NCBI Taxonomy" id="1532552"/>
    <lineage>
        <taxon>Bacteria</taxon>
        <taxon>Bacillati</taxon>
        <taxon>Bacillota</taxon>
        <taxon>Bacilli</taxon>
        <taxon>Bacillales</taxon>
        <taxon>Bacillaceae</taxon>
        <taxon>Anaerobacillus</taxon>
    </lineage>
</organism>
<keyword evidence="1" id="KW-0472">Membrane</keyword>
<protein>
    <submittedName>
        <fullName evidence="2">Uncharacterized protein</fullName>
    </submittedName>
</protein>
<keyword evidence="1" id="KW-0812">Transmembrane</keyword>
<reference evidence="2" key="2">
    <citation type="journal article" date="2019" name="Int. J. Syst. Evol. Microbiol.">
        <title>Anaerobacillus isosaccharinicus sp. nov., an alkaliphilic bacterium which degrades isosaccharinic acid.</title>
        <authorList>
            <person name="Bassil N.M."/>
            <person name="Lloyd J.R."/>
        </authorList>
    </citation>
    <scope>NUCLEOTIDE SEQUENCE [LARGE SCALE GENOMIC DNA]</scope>
    <source>
        <strain evidence="2">NB2006</strain>
    </source>
</reference>
<sequence>MALQQIVCISVSIVVSSIVIIGAYAFVPSTSLAVWTILLKLVLTPMIIISNNSKLL</sequence>
<name>A0A7S7LBX3_9BACI</name>
<proteinExistence type="predicted"/>
<dbReference type="AlphaFoldDB" id="A0A7S7LBX3"/>
<accession>A0A7S7LBX3</accession>
<keyword evidence="1" id="KW-1133">Transmembrane helix</keyword>
<reference evidence="2" key="3">
    <citation type="submission" date="2020-10" db="EMBL/GenBank/DDBJ databases">
        <authorList>
            <person name="Bassil N.M."/>
            <person name="Lloyd J.R."/>
        </authorList>
    </citation>
    <scope>NUCLEOTIDE SEQUENCE</scope>
    <source>
        <strain evidence="2">NB2006</strain>
    </source>
</reference>
<reference evidence="2" key="1">
    <citation type="journal article" date="2017" name="Genome Announc.">
        <title>Draft Genome Sequences of Four Alkaliphilic Bacteria Belonging to the Anaerobacillus Genus.</title>
        <authorList>
            <person name="Bassil N.M."/>
            <person name="Lloyd J.R."/>
        </authorList>
    </citation>
    <scope>NUCLEOTIDE SEQUENCE [LARGE SCALE GENOMIC DNA]</scope>
    <source>
        <strain evidence="2">NB2006</strain>
    </source>
</reference>
<gene>
    <name evidence="2" type="ORF">AWH56_011305</name>
</gene>
<evidence type="ECO:0000313" key="2">
    <source>
        <dbReference type="EMBL" id="QOY38065.1"/>
    </source>
</evidence>
<feature type="transmembrane region" description="Helical" evidence="1">
    <location>
        <begin position="7"/>
        <end position="26"/>
    </location>
</feature>
<feature type="transmembrane region" description="Helical" evidence="1">
    <location>
        <begin position="32"/>
        <end position="50"/>
    </location>
</feature>